<dbReference type="PANTHER" id="PTHR35104:SF13">
    <property type="entry name" value="OS03G0807000 PROTEIN"/>
    <property type="match status" value="1"/>
</dbReference>
<dbReference type="AlphaFoldDB" id="A0A7I8JXJ4"/>
<accession>A0A7I8JXJ4</accession>
<organism evidence="2 3">
    <name type="scientific">Spirodela intermedia</name>
    <name type="common">Intermediate duckweed</name>
    <dbReference type="NCBI Taxonomy" id="51605"/>
    <lineage>
        <taxon>Eukaryota</taxon>
        <taxon>Viridiplantae</taxon>
        <taxon>Streptophyta</taxon>
        <taxon>Embryophyta</taxon>
        <taxon>Tracheophyta</taxon>
        <taxon>Spermatophyta</taxon>
        <taxon>Magnoliopsida</taxon>
        <taxon>Liliopsida</taxon>
        <taxon>Araceae</taxon>
        <taxon>Lemnoideae</taxon>
        <taxon>Spirodela</taxon>
    </lineage>
</organism>
<proteinExistence type="predicted"/>
<name>A0A7I8JXJ4_SPIIN</name>
<evidence type="ECO:0000313" key="3">
    <source>
        <dbReference type="Proteomes" id="UP000663760"/>
    </source>
</evidence>
<sequence>MVFNSAWVATVATLSAELCQYIACNPQRLPAGEVLRLLCYAPLHLAGRLAAGVFSFFCFPIAAPPSPFLHRWPSSSSPSSSSSSSSYSGDEDFHSD</sequence>
<gene>
    <name evidence="2" type="ORF">SI8410_01000312</name>
</gene>
<evidence type="ECO:0000256" key="1">
    <source>
        <dbReference type="SAM" id="MobiDB-lite"/>
    </source>
</evidence>
<dbReference type="PANTHER" id="PTHR35104">
    <property type="entry name" value="OS03G0807000 PROTEIN"/>
    <property type="match status" value="1"/>
</dbReference>
<dbReference type="EMBL" id="LR746264">
    <property type="protein sequence ID" value="CAA7387983.1"/>
    <property type="molecule type" value="Genomic_DNA"/>
</dbReference>
<protein>
    <submittedName>
        <fullName evidence="2">Uncharacterized protein</fullName>
    </submittedName>
</protein>
<dbReference type="OrthoDB" id="1935666at2759"/>
<dbReference type="Proteomes" id="UP000663760">
    <property type="component" value="Chromosome 1"/>
</dbReference>
<feature type="compositionally biased region" description="Low complexity" evidence="1">
    <location>
        <begin position="73"/>
        <end position="88"/>
    </location>
</feature>
<keyword evidence="3" id="KW-1185">Reference proteome</keyword>
<feature type="region of interest" description="Disordered" evidence="1">
    <location>
        <begin position="72"/>
        <end position="96"/>
    </location>
</feature>
<reference evidence="2" key="1">
    <citation type="submission" date="2020-02" db="EMBL/GenBank/DDBJ databases">
        <authorList>
            <person name="Scholz U."/>
            <person name="Mascher M."/>
            <person name="Fiebig A."/>
        </authorList>
    </citation>
    <scope>NUCLEOTIDE SEQUENCE</scope>
</reference>
<evidence type="ECO:0000313" key="2">
    <source>
        <dbReference type="EMBL" id="CAA7387983.1"/>
    </source>
</evidence>